<evidence type="ECO:0000313" key="3">
    <source>
        <dbReference type="EMBL" id="KAK5074620.1"/>
    </source>
</evidence>
<gene>
    <name evidence="3" type="primary">AYR1</name>
    <name evidence="3" type="ORF">LTR24_010061</name>
</gene>
<evidence type="ECO:0000256" key="2">
    <source>
        <dbReference type="ARBA" id="ARBA00023002"/>
    </source>
</evidence>
<sequence>MVEAEISEVEKLFDLNVWSIIRTTRHFVPLLRNSKTGALLVNNTSGNSIMPMPFQGPYNASKAAAAMVTQNLPFGIKVIDLKTGAVKSHFHENSTTRVNPVLPENSLYTPAKEKMESIFRGEININLMPAEEYAKRVVNDLSKDNPPLIIWRGDSATKAWLASFAPLGFTDGLLKKISGLDVVEQILKAKVGKKTD</sequence>
<dbReference type="Gene3D" id="3.40.50.720">
    <property type="entry name" value="NAD(P)-binding Rossmann-like Domain"/>
    <property type="match status" value="1"/>
</dbReference>
<dbReference type="InterPro" id="IPR002347">
    <property type="entry name" value="SDR_fam"/>
</dbReference>
<reference evidence="3 4" key="1">
    <citation type="submission" date="2023-08" db="EMBL/GenBank/DDBJ databases">
        <title>Black Yeasts Isolated from many extreme environments.</title>
        <authorList>
            <person name="Coleine C."/>
            <person name="Stajich J.E."/>
            <person name="Selbmann L."/>
        </authorList>
    </citation>
    <scope>NUCLEOTIDE SEQUENCE [LARGE SCALE GENOMIC DNA]</scope>
    <source>
        <strain evidence="3 4">CCFEE 5885</strain>
    </source>
</reference>
<keyword evidence="2 3" id="KW-0560">Oxidoreductase</keyword>
<dbReference type="PANTHER" id="PTHR44169">
    <property type="entry name" value="NADPH-DEPENDENT 1-ACYLDIHYDROXYACETONE PHOSPHATE REDUCTASE"/>
    <property type="match status" value="1"/>
</dbReference>
<dbReference type="SUPFAM" id="SSF51735">
    <property type="entry name" value="NAD(P)-binding Rossmann-fold domains"/>
    <property type="match status" value="1"/>
</dbReference>
<evidence type="ECO:0000256" key="1">
    <source>
        <dbReference type="ARBA" id="ARBA00006484"/>
    </source>
</evidence>
<comment type="caution">
    <text evidence="3">The sequence shown here is derived from an EMBL/GenBank/DDBJ whole genome shotgun (WGS) entry which is preliminary data.</text>
</comment>
<comment type="similarity">
    <text evidence="1">Belongs to the short-chain dehydrogenases/reductases (SDR) family.</text>
</comment>
<dbReference type="EMBL" id="JAVRRG010000269">
    <property type="protein sequence ID" value="KAK5074620.1"/>
    <property type="molecule type" value="Genomic_DNA"/>
</dbReference>
<dbReference type="Proteomes" id="UP001345013">
    <property type="component" value="Unassembled WGS sequence"/>
</dbReference>
<dbReference type="Pfam" id="PF00106">
    <property type="entry name" value="adh_short"/>
    <property type="match status" value="1"/>
</dbReference>
<dbReference type="InterPro" id="IPR036291">
    <property type="entry name" value="NAD(P)-bd_dom_sf"/>
</dbReference>
<organism evidence="3 4">
    <name type="scientific">Lithohypha guttulata</name>
    <dbReference type="NCBI Taxonomy" id="1690604"/>
    <lineage>
        <taxon>Eukaryota</taxon>
        <taxon>Fungi</taxon>
        <taxon>Dikarya</taxon>
        <taxon>Ascomycota</taxon>
        <taxon>Pezizomycotina</taxon>
        <taxon>Eurotiomycetes</taxon>
        <taxon>Chaetothyriomycetidae</taxon>
        <taxon>Chaetothyriales</taxon>
        <taxon>Trichomeriaceae</taxon>
        <taxon>Lithohypha</taxon>
    </lineage>
</organism>
<protein>
    <submittedName>
        <fullName evidence="3">NADPH-dependent 1-acyl dihydroxyacetone phosphate reductase</fullName>
        <ecNumber evidence="3">1.1.1.101</ecNumber>
    </submittedName>
</protein>
<name>A0ABR0JV39_9EURO</name>
<accession>A0ABR0JV39</accession>
<dbReference type="PANTHER" id="PTHR44169:SF3">
    <property type="entry name" value="SHORT-CHAIN DEHYDROGENASE SRDE"/>
    <property type="match status" value="1"/>
</dbReference>
<keyword evidence="4" id="KW-1185">Reference proteome</keyword>
<proteinExistence type="inferred from homology"/>
<dbReference type="GO" id="GO:0000140">
    <property type="term" value="F:acylglycerone-phosphate reductase (NADP+) activity"/>
    <property type="evidence" value="ECO:0007669"/>
    <property type="project" value="UniProtKB-EC"/>
</dbReference>
<evidence type="ECO:0000313" key="4">
    <source>
        <dbReference type="Proteomes" id="UP001345013"/>
    </source>
</evidence>
<dbReference type="EC" id="1.1.1.101" evidence="3"/>